<feature type="domain" description="N-acetyltransferase" evidence="1">
    <location>
        <begin position="7"/>
        <end position="151"/>
    </location>
</feature>
<dbReference type="Proteomes" id="UP001210678">
    <property type="component" value="Unassembled WGS sequence"/>
</dbReference>
<organism evidence="2 3">
    <name type="scientific">Vibrio algarum</name>
    <dbReference type="NCBI Taxonomy" id="3020714"/>
    <lineage>
        <taxon>Bacteria</taxon>
        <taxon>Pseudomonadati</taxon>
        <taxon>Pseudomonadota</taxon>
        <taxon>Gammaproteobacteria</taxon>
        <taxon>Vibrionales</taxon>
        <taxon>Vibrionaceae</taxon>
        <taxon>Vibrio</taxon>
    </lineage>
</organism>
<protein>
    <submittedName>
        <fullName evidence="2">GNAT family N-acetyltransferase</fullName>
    </submittedName>
</protein>
<keyword evidence="3" id="KW-1185">Reference proteome</keyword>
<dbReference type="InterPro" id="IPR000182">
    <property type="entry name" value="GNAT_dom"/>
</dbReference>
<sequence length="151" mass="17502">MINWQLLKFEELTTIQLYELLKLRVDVFVVEQNCPYPELDDKDKLQGVYQLIGYQEDVIVACARLLKPGVSFNNCSIGRIATKYSARGNGLGHKLMNKALIECQNLWPNQSIDIQAQEYLKNFYQGYGFIGYTDSYLEDDIPHLDMRLEKV</sequence>
<evidence type="ECO:0000313" key="3">
    <source>
        <dbReference type="Proteomes" id="UP001210678"/>
    </source>
</evidence>
<gene>
    <name evidence="2" type="ORF">PGX00_00480</name>
</gene>
<proteinExistence type="predicted"/>
<dbReference type="Gene3D" id="3.40.630.30">
    <property type="match status" value="1"/>
</dbReference>
<comment type="caution">
    <text evidence="2">The sequence shown here is derived from an EMBL/GenBank/DDBJ whole genome shotgun (WGS) entry which is preliminary data.</text>
</comment>
<dbReference type="InterPro" id="IPR016181">
    <property type="entry name" value="Acyl_CoA_acyltransferase"/>
</dbReference>
<name>A0ABT4YM38_9VIBR</name>
<dbReference type="SUPFAM" id="SSF55729">
    <property type="entry name" value="Acyl-CoA N-acyltransferases (Nat)"/>
    <property type="match status" value="1"/>
</dbReference>
<dbReference type="RefSeq" id="WP_272131835.1">
    <property type="nucleotide sequence ID" value="NZ_JAQLOI010000001.1"/>
</dbReference>
<dbReference type="PROSITE" id="PS51186">
    <property type="entry name" value="GNAT"/>
    <property type="match status" value="1"/>
</dbReference>
<dbReference type="CDD" id="cd04301">
    <property type="entry name" value="NAT_SF"/>
    <property type="match status" value="1"/>
</dbReference>
<reference evidence="2 3" key="1">
    <citation type="submission" date="2023-01" db="EMBL/GenBank/DDBJ databases">
        <title>Vibrio sp. KJ40-1 sp.nov, isolated from marine algae.</title>
        <authorList>
            <person name="Butt M."/>
            <person name="Kim J.M.J."/>
            <person name="Jeon C.O.C."/>
        </authorList>
    </citation>
    <scope>NUCLEOTIDE SEQUENCE [LARGE SCALE GENOMIC DNA]</scope>
    <source>
        <strain evidence="2 3">KJ40-1</strain>
    </source>
</reference>
<dbReference type="EMBL" id="JAQLOI010000001">
    <property type="protein sequence ID" value="MDB1122301.1"/>
    <property type="molecule type" value="Genomic_DNA"/>
</dbReference>
<dbReference type="Pfam" id="PF13673">
    <property type="entry name" value="Acetyltransf_10"/>
    <property type="match status" value="1"/>
</dbReference>
<evidence type="ECO:0000313" key="2">
    <source>
        <dbReference type="EMBL" id="MDB1122301.1"/>
    </source>
</evidence>
<evidence type="ECO:0000259" key="1">
    <source>
        <dbReference type="PROSITE" id="PS51186"/>
    </source>
</evidence>
<accession>A0ABT4YM38</accession>